<dbReference type="Gene3D" id="2.30.39.10">
    <property type="entry name" value="Alpha-1-antitrypsin, domain 1"/>
    <property type="match status" value="1"/>
</dbReference>
<protein>
    <submittedName>
        <fullName evidence="6">Serpin</fullName>
    </submittedName>
</protein>
<keyword evidence="3" id="KW-1133">Transmembrane helix</keyword>
<dbReference type="InterPro" id="IPR042178">
    <property type="entry name" value="Serpin_sf_1"/>
</dbReference>
<dbReference type="Gene3D" id="3.30.497.10">
    <property type="entry name" value="Antithrombin, subunit I, domain 2"/>
    <property type="match status" value="1"/>
</dbReference>
<reference evidence="6" key="2">
    <citation type="submission" date="2016-11" db="UniProtKB">
        <authorList>
            <consortium name="WormBaseParasite"/>
        </authorList>
    </citation>
    <scope>IDENTIFICATION</scope>
</reference>
<keyword evidence="5" id="KW-1185">Reference proteome</keyword>
<proteinExistence type="inferred from homology"/>
<dbReference type="InterPro" id="IPR042185">
    <property type="entry name" value="Serpin_sf_2"/>
</dbReference>
<evidence type="ECO:0000313" key="6">
    <source>
        <dbReference type="WBParaSite" id="EN70_11897"/>
    </source>
</evidence>
<name>A0A1I7VB95_LOALO</name>
<keyword evidence="3" id="KW-0812">Transmembrane</keyword>
<dbReference type="Pfam" id="PF00079">
    <property type="entry name" value="Serpin"/>
    <property type="match status" value="1"/>
</dbReference>
<dbReference type="FunCoup" id="A0A1I7VB95">
    <property type="interactions" value="685"/>
</dbReference>
<dbReference type="CDD" id="cd00172">
    <property type="entry name" value="serpin"/>
    <property type="match status" value="1"/>
</dbReference>
<dbReference type="InterPro" id="IPR023795">
    <property type="entry name" value="Serpin_CS"/>
</dbReference>
<dbReference type="GO" id="GO:0005615">
    <property type="term" value="C:extracellular space"/>
    <property type="evidence" value="ECO:0007669"/>
    <property type="project" value="InterPro"/>
</dbReference>
<evidence type="ECO:0000256" key="2">
    <source>
        <dbReference type="RuleBase" id="RU000411"/>
    </source>
</evidence>
<dbReference type="InterPro" id="IPR000215">
    <property type="entry name" value="Serpin_fam"/>
</dbReference>
<comment type="similarity">
    <text evidence="1 2">Belongs to the serpin family.</text>
</comment>
<evidence type="ECO:0000256" key="1">
    <source>
        <dbReference type="ARBA" id="ARBA00009500"/>
    </source>
</evidence>
<dbReference type="SUPFAM" id="SSF56574">
    <property type="entry name" value="Serpins"/>
    <property type="match status" value="1"/>
</dbReference>
<dbReference type="PANTHER" id="PTHR11461:SF211">
    <property type="entry name" value="GH10112P-RELATED"/>
    <property type="match status" value="1"/>
</dbReference>
<dbReference type="Proteomes" id="UP000095285">
    <property type="component" value="Unassembled WGS sequence"/>
</dbReference>
<dbReference type="PANTHER" id="PTHR11461">
    <property type="entry name" value="SERINE PROTEASE INHIBITOR, SERPIN"/>
    <property type="match status" value="1"/>
</dbReference>
<feature type="transmembrane region" description="Helical" evidence="3">
    <location>
        <begin position="6"/>
        <end position="28"/>
    </location>
</feature>
<evidence type="ECO:0000313" key="5">
    <source>
        <dbReference type="Proteomes" id="UP000095285"/>
    </source>
</evidence>
<dbReference type="InterPro" id="IPR036186">
    <property type="entry name" value="Serpin_sf"/>
</dbReference>
<dbReference type="OrthoDB" id="9518664at2759"/>
<evidence type="ECO:0000259" key="4">
    <source>
        <dbReference type="SMART" id="SM00093"/>
    </source>
</evidence>
<keyword evidence="3" id="KW-0472">Membrane</keyword>
<feature type="domain" description="Serpin" evidence="4">
    <location>
        <begin position="37"/>
        <end position="392"/>
    </location>
</feature>
<sequence length="392" mass="44874">MKYQTIITTLLLIASTQFIFIFGQISLTDHAQFDFAVNLLQKVAEEDKSVILSPLSVSLSLFMVYLAAHGETKQQLQEVLGGNASLSQFRIHFYKQLAGIAVARNDNYTLNIASRLYVREGFHTKDSFQRVLRYYHYNETLHKFNLEQKDELIQQINGWISSKTNNKIRNIITRDTIDGDTRILLLNAIYFKGTWESQFMKMATAQREFHISENEKKLVPMMMKMDEVPYYGDDSVQVVKLPYIGNEVEMVFILPKTRFGLANVLKFLTGEKLFKYIREAQLQSVSISLPKFRVEEKWDLTSALKEIGITDAFSNTANFAELVNDTLPISVNKIMHAGFIEVDEKGTESAAATTVELSFRTLPSYRFVADQPFLFAIVKDLKTILFAGQFVN</sequence>
<dbReference type="InterPro" id="IPR023796">
    <property type="entry name" value="Serpin_dom"/>
</dbReference>
<dbReference type="PROSITE" id="PS00284">
    <property type="entry name" value="SERPIN"/>
    <property type="match status" value="1"/>
</dbReference>
<dbReference type="SMART" id="SM00093">
    <property type="entry name" value="SERPIN"/>
    <property type="match status" value="1"/>
</dbReference>
<dbReference type="STRING" id="7209.A0A1I7VB95"/>
<dbReference type="WBParaSite" id="EN70_11897">
    <property type="protein sequence ID" value="EN70_11897"/>
    <property type="gene ID" value="EN70_11897"/>
</dbReference>
<evidence type="ECO:0000256" key="3">
    <source>
        <dbReference type="SAM" id="Phobius"/>
    </source>
</evidence>
<organism evidence="5 6">
    <name type="scientific">Loa loa</name>
    <name type="common">Eye worm</name>
    <name type="synonym">Filaria loa</name>
    <dbReference type="NCBI Taxonomy" id="7209"/>
    <lineage>
        <taxon>Eukaryota</taxon>
        <taxon>Metazoa</taxon>
        <taxon>Ecdysozoa</taxon>
        <taxon>Nematoda</taxon>
        <taxon>Chromadorea</taxon>
        <taxon>Rhabditida</taxon>
        <taxon>Spirurina</taxon>
        <taxon>Spiruromorpha</taxon>
        <taxon>Filarioidea</taxon>
        <taxon>Onchocercidae</taxon>
        <taxon>Loa</taxon>
    </lineage>
</organism>
<dbReference type="GO" id="GO:0004867">
    <property type="term" value="F:serine-type endopeptidase inhibitor activity"/>
    <property type="evidence" value="ECO:0007669"/>
    <property type="project" value="InterPro"/>
</dbReference>
<accession>A0A1I7VB95</accession>
<dbReference type="InParanoid" id="A0A1I7VB95"/>
<dbReference type="AlphaFoldDB" id="A0A1I7VB95"/>
<reference evidence="5" key="1">
    <citation type="submission" date="2012-04" db="EMBL/GenBank/DDBJ databases">
        <title>The Genome Sequence of Loa loa.</title>
        <authorList>
            <consortium name="The Broad Institute Genome Sequencing Platform"/>
            <consortium name="Broad Institute Genome Sequencing Center for Infectious Disease"/>
            <person name="Nutman T.B."/>
            <person name="Fink D.L."/>
            <person name="Russ C."/>
            <person name="Young S."/>
            <person name="Zeng Q."/>
            <person name="Gargeya S."/>
            <person name="Alvarado L."/>
            <person name="Berlin A."/>
            <person name="Chapman S.B."/>
            <person name="Chen Z."/>
            <person name="Freedman E."/>
            <person name="Gellesch M."/>
            <person name="Goldberg J."/>
            <person name="Griggs A."/>
            <person name="Gujja S."/>
            <person name="Heilman E.R."/>
            <person name="Heiman D."/>
            <person name="Howarth C."/>
            <person name="Mehta T."/>
            <person name="Neiman D."/>
            <person name="Pearson M."/>
            <person name="Roberts A."/>
            <person name="Saif S."/>
            <person name="Shea T."/>
            <person name="Shenoy N."/>
            <person name="Sisk P."/>
            <person name="Stolte C."/>
            <person name="Sykes S."/>
            <person name="White J."/>
            <person name="Yandava C."/>
            <person name="Haas B."/>
            <person name="Henn M.R."/>
            <person name="Nusbaum C."/>
            <person name="Birren B."/>
        </authorList>
    </citation>
    <scope>NUCLEOTIDE SEQUENCE [LARGE SCALE GENOMIC DNA]</scope>
</reference>
<dbReference type="eggNOG" id="KOG2392">
    <property type="taxonomic scope" value="Eukaryota"/>
</dbReference>
<gene>
    <name evidence="6" type="primary">LOAG_12205</name>
</gene>